<dbReference type="SUPFAM" id="SSF81631">
    <property type="entry name" value="PAP/OAS1 substrate-binding domain"/>
    <property type="match status" value="1"/>
</dbReference>
<keyword evidence="1" id="KW-1133">Transmembrane helix</keyword>
<dbReference type="SUPFAM" id="SSF81301">
    <property type="entry name" value="Nucleotidyltransferase"/>
    <property type="match status" value="1"/>
</dbReference>
<dbReference type="InterPro" id="IPR007530">
    <property type="entry name" value="Aminoglycoside_adenylylTfrase"/>
</dbReference>
<organism evidence="2 3">
    <name type="scientific">Candidatus Amesbacteria bacterium GW2011_GWA2_47_11b</name>
    <dbReference type="NCBI Taxonomy" id="1618358"/>
    <lineage>
        <taxon>Bacteria</taxon>
        <taxon>Candidatus Amesiibacteriota</taxon>
    </lineage>
</organism>
<evidence type="ECO:0000313" key="3">
    <source>
        <dbReference type="Proteomes" id="UP000034307"/>
    </source>
</evidence>
<keyword evidence="1" id="KW-0812">Transmembrane</keyword>
<evidence type="ECO:0000313" key="2">
    <source>
        <dbReference type="EMBL" id="KKU57809.1"/>
    </source>
</evidence>
<reference evidence="2 3" key="1">
    <citation type="journal article" date="2015" name="Nature">
        <title>rRNA introns, odd ribosomes, and small enigmatic genomes across a large radiation of phyla.</title>
        <authorList>
            <person name="Brown C.T."/>
            <person name="Hug L.A."/>
            <person name="Thomas B.C."/>
            <person name="Sharon I."/>
            <person name="Castelle C.J."/>
            <person name="Singh A."/>
            <person name="Wilkins M.J."/>
            <person name="Williams K.H."/>
            <person name="Banfield J.F."/>
        </authorList>
    </citation>
    <scope>NUCLEOTIDE SEQUENCE [LARGE SCALE GENOMIC DNA]</scope>
</reference>
<dbReference type="InterPro" id="IPR043519">
    <property type="entry name" value="NT_sf"/>
</dbReference>
<dbReference type="AlphaFoldDB" id="A0A0G1RKH1"/>
<gene>
    <name evidence="2" type="ORF">UX80_C0009G0024</name>
</gene>
<comment type="caution">
    <text evidence="2">The sequence shown here is derived from an EMBL/GenBank/DDBJ whole genome shotgun (WGS) entry which is preliminary data.</text>
</comment>
<dbReference type="Proteomes" id="UP000034307">
    <property type="component" value="Unassembled WGS sequence"/>
</dbReference>
<dbReference type="EMBL" id="LCNO01000009">
    <property type="protein sequence ID" value="KKU57809.1"/>
    <property type="molecule type" value="Genomic_DNA"/>
</dbReference>
<name>A0A0G1RKH1_9BACT</name>
<proteinExistence type="predicted"/>
<dbReference type="Pfam" id="PF04439">
    <property type="entry name" value="Adenyl_transf"/>
    <property type="match status" value="1"/>
</dbReference>
<evidence type="ECO:0000256" key="1">
    <source>
        <dbReference type="SAM" id="Phobius"/>
    </source>
</evidence>
<protein>
    <submittedName>
        <fullName evidence="2">Uncharacterized protein</fullName>
    </submittedName>
</protein>
<accession>A0A0G1RKH1</accession>
<dbReference type="Gene3D" id="3.30.460.10">
    <property type="entry name" value="Beta Polymerase, domain 2"/>
    <property type="match status" value="1"/>
</dbReference>
<sequence length="282" mass="33494">MGSNISERLERIRKLIKSLQDKTYSQGEVLAFIVYGSFSEASDHKPTEYSDVDLEIVVKDENCKDYLNNFRSWFESNFEPVLIETSVGYLEKIFVTNDFVDLQFHITPLSDFDRIENRAINYFPNGYTLSFDKTSLLDNKIKASIKPKQQKTSQQKFDEINNAFWYFVLGIPPYFERKEYWFAAAGYWAWLYVALCKLLRVYYKKEVEYNPMKHIEQALDNDVIERIQPLRNLETVDEMKHKMNMLIDIFSEYTHKLIKQEALDYNPEIEEKVKNRIKSILS</sequence>
<dbReference type="Gene3D" id="1.20.120.330">
    <property type="entry name" value="Nucleotidyltransferases domain 2"/>
    <property type="match status" value="1"/>
</dbReference>
<feature type="transmembrane region" description="Helical" evidence="1">
    <location>
        <begin position="180"/>
        <end position="203"/>
    </location>
</feature>
<keyword evidence="1" id="KW-0472">Membrane</keyword>